<evidence type="ECO:0000256" key="6">
    <source>
        <dbReference type="ARBA" id="ARBA00023242"/>
    </source>
</evidence>
<keyword evidence="5" id="KW-0736">Signalosome</keyword>
<dbReference type="STRING" id="595528.A0A0D2VY33"/>
<dbReference type="PANTHER" id="PTHR14145">
    <property type="entry name" value="26S PROTESOME SUBUNIT 6"/>
    <property type="match status" value="1"/>
</dbReference>
<dbReference type="Proteomes" id="UP000008743">
    <property type="component" value="Unassembled WGS sequence"/>
</dbReference>
<dbReference type="OrthoDB" id="422427at2759"/>
<evidence type="ECO:0000256" key="3">
    <source>
        <dbReference type="ARBA" id="ARBA00008793"/>
    </source>
</evidence>
<evidence type="ECO:0000256" key="5">
    <source>
        <dbReference type="ARBA" id="ARBA00022790"/>
    </source>
</evidence>
<dbReference type="PhylomeDB" id="A0A0D2VY33"/>
<dbReference type="InterPro" id="IPR045135">
    <property type="entry name" value="Rpn7_N"/>
</dbReference>
<evidence type="ECO:0000313" key="8">
    <source>
        <dbReference type="EMBL" id="KJE96582.1"/>
    </source>
</evidence>
<comment type="similarity">
    <text evidence="3">Belongs to the CSN1 family.</text>
</comment>
<dbReference type="InterPro" id="IPR019585">
    <property type="entry name" value="Rpn7/CSN1"/>
</dbReference>
<comment type="subcellular location">
    <subcellularLocation>
        <location evidence="2">Cytoplasm</location>
    </subcellularLocation>
    <subcellularLocation>
        <location evidence="1">Nucleus</location>
    </subcellularLocation>
</comment>
<dbReference type="SMART" id="SM00088">
    <property type="entry name" value="PINT"/>
    <property type="match status" value="1"/>
</dbReference>
<dbReference type="GO" id="GO:0000502">
    <property type="term" value="C:proteasome complex"/>
    <property type="evidence" value="ECO:0007669"/>
    <property type="project" value="UniProtKB-KW"/>
</dbReference>
<proteinExistence type="inferred from homology"/>
<keyword evidence="6" id="KW-0539">Nucleus</keyword>
<keyword evidence="8" id="KW-0647">Proteasome</keyword>
<dbReference type="Pfam" id="PF01399">
    <property type="entry name" value="PCI"/>
    <property type="match status" value="1"/>
</dbReference>
<dbReference type="InterPro" id="IPR036390">
    <property type="entry name" value="WH_DNA-bd_sf"/>
</dbReference>
<dbReference type="PROSITE" id="PS50250">
    <property type="entry name" value="PCI"/>
    <property type="match status" value="1"/>
</dbReference>
<dbReference type="eggNOG" id="KOG0686">
    <property type="taxonomic scope" value="Eukaryota"/>
</dbReference>
<dbReference type="Gene3D" id="1.25.40.570">
    <property type="match status" value="1"/>
</dbReference>
<dbReference type="EMBL" id="KE346371">
    <property type="protein sequence ID" value="KJE96582.1"/>
    <property type="molecule type" value="Genomic_DNA"/>
</dbReference>
<dbReference type="Pfam" id="PF10602">
    <property type="entry name" value="RPN7"/>
    <property type="match status" value="1"/>
</dbReference>
<dbReference type="InterPro" id="IPR000717">
    <property type="entry name" value="PCI_dom"/>
</dbReference>
<keyword evidence="9" id="KW-1185">Reference proteome</keyword>
<dbReference type="SUPFAM" id="SSF46785">
    <property type="entry name" value="Winged helix' DNA-binding domain"/>
    <property type="match status" value="1"/>
</dbReference>
<sequence length="466" mass="51538">MATAMETSSTGPAAPAATTSAALSSLDRLLPSTPLRLHPRLDLEIYASNYTGHARIIRLLFIAATCPDLRVDALRSAMHDLKKTLNTKLYEAVGEDLRVAAAAANVSRPEDRVDSAWVDATFRKAQNLFERLDTDLRGHRNTFIKESIRMGNTDLGDHFYDRGELSEAVKCYTRARDYCTTTKHMMQVCLSVIQVNMEASLWTTVSAYLAKGEAAAADPSCDALSQAKLAACRGLYLLHERQFNQAGKVFVDVSFDICGNFSEVIAAQDIAIFGALCGLATFDRAEIKSKLIDLPNFRQFLELVPEVRELIQAFYHSRYATVLTIMSSLHDDLAADIHLNPHVSALFALIRSRAMQQYASPFLSVDMSKMATAFKTTIADLEQELVALIIAGQISARIDSHNKVLYARQVDTRSATFHRALQFGEEYDYASKALLMRVALLKCGLGVNSKSKSGAGDVDREMHPRR</sequence>
<evidence type="ECO:0000256" key="1">
    <source>
        <dbReference type="ARBA" id="ARBA00004123"/>
    </source>
</evidence>
<gene>
    <name evidence="8" type="ORF">CAOG_006885</name>
</gene>
<dbReference type="GO" id="GO:0005737">
    <property type="term" value="C:cytoplasm"/>
    <property type="evidence" value="ECO:0007669"/>
    <property type="project" value="UniProtKB-SubCell"/>
</dbReference>
<dbReference type="RefSeq" id="XP_004344506.2">
    <property type="nucleotide sequence ID" value="XM_004344456.2"/>
</dbReference>
<dbReference type="PANTHER" id="PTHR14145:SF2">
    <property type="entry name" value="COP9 SIGNALOSOME COMPLEX SUBUNIT 1"/>
    <property type="match status" value="1"/>
</dbReference>
<dbReference type="FunCoup" id="A0A0D2VY33">
    <property type="interactions" value="498"/>
</dbReference>
<dbReference type="AlphaFoldDB" id="A0A0D2VY33"/>
<evidence type="ECO:0000313" key="9">
    <source>
        <dbReference type="Proteomes" id="UP000008743"/>
    </source>
</evidence>
<protein>
    <submittedName>
        <fullName evidence="8">Proteasome component region PCI</fullName>
    </submittedName>
</protein>
<reference evidence="9" key="1">
    <citation type="submission" date="2011-02" db="EMBL/GenBank/DDBJ databases">
        <title>The Genome Sequence of Capsaspora owczarzaki ATCC 30864.</title>
        <authorList>
            <person name="Russ C."/>
            <person name="Cuomo C."/>
            <person name="Burger G."/>
            <person name="Gray M.W."/>
            <person name="Holland P.W.H."/>
            <person name="King N."/>
            <person name="Lang F.B.F."/>
            <person name="Roger A.J."/>
            <person name="Ruiz-Trillo I."/>
            <person name="Young S.K."/>
            <person name="Zeng Q."/>
            <person name="Gargeya S."/>
            <person name="Alvarado L."/>
            <person name="Berlin A."/>
            <person name="Chapman S.B."/>
            <person name="Chen Z."/>
            <person name="Freedman E."/>
            <person name="Gellesch M."/>
            <person name="Goldberg J."/>
            <person name="Griggs A."/>
            <person name="Gujja S."/>
            <person name="Heilman E."/>
            <person name="Heiman D."/>
            <person name="Howarth C."/>
            <person name="Mehta T."/>
            <person name="Neiman D."/>
            <person name="Pearson M."/>
            <person name="Roberts A."/>
            <person name="Saif S."/>
            <person name="Shea T."/>
            <person name="Shenoy N."/>
            <person name="Sisk P."/>
            <person name="Stolte C."/>
            <person name="Sykes S."/>
            <person name="White J."/>
            <person name="Yandava C."/>
            <person name="Haas B."/>
            <person name="Nusbaum C."/>
            <person name="Birren B."/>
        </authorList>
    </citation>
    <scope>NUCLEOTIDE SEQUENCE</scope>
    <source>
        <strain evidence="9">ATCC 30864</strain>
    </source>
</reference>
<evidence type="ECO:0000256" key="4">
    <source>
        <dbReference type="ARBA" id="ARBA00022490"/>
    </source>
</evidence>
<name>A0A0D2VY33_CAPO3</name>
<evidence type="ECO:0000259" key="7">
    <source>
        <dbReference type="PROSITE" id="PS50250"/>
    </source>
</evidence>
<dbReference type="GO" id="GO:0008180">
    <property type="term" value="C:COP9 signalosome"/>
    <property type="evidence" value="ECO:0007669"/>
    <property type="project" value="UniProtKB-KW"/>
</dbReference>
<evidence type="ECO:0000256" key="2">
    <source>
        <dbReference type="ARBA" id="ARBA00004496"/>
    </source>
</evidence>
<feature type="domain" description="PCI" evidence="7">
    <location>
        <begin position="242"/>
        <end position="412"/>
    </location>
</feature>
<keyword evidence="4" id="KW-0963">Cytoplasm</keyword>
<accession>A0A0D2VY33</accession>
<dbReference type="InParanoid" id="A0A0D2VY33"/>
<organism evidence="8 9">
    <name type="scientific">Capsaspora owczarzaki (strain ATCC 30864)</name>
    <dbReference type="NCBI Taxonomy" id="595528"/>
    <lineage>
        <taxon>Eukaryota</taxon>
        <taxon>Filasterea</taxon>
        <taxon>Capsaspora</taxon>
    </lineage>
</organism>